<dbReference type="GO" id="GO:0050660">
    <property type="term" value="F:flavin adenine dinucleotide binding"/>
    <property type="evidence" value="ECO:0007669"/>
    <property type="project" value="TreeGrafter"/>
</dbReference>
<protein>
    <submittedName>
        <fullName evidence="2">Putative flavoprotein involved in K+ transport</fullName>
    </submittedName>
</protein>
<dbReference type="InterPro" id="IPR050982">
    <property type="entry name" value="Auxin_biosynth/cation_transpt"/>
</dbReference>
<dbReference type="PRINTS" id="PR00368">
    <property type="entry name" value="FADPNR"/>
</dbReference>
<gene>
    <name evidence="2" type="ORF">CLV56_0413</name>
</gene>
<dbReference type="Pfam" id="PF13738">
    <property type="entry name" value="Pyr_redox_3"/>
    <property type="match status" value="1"/>
</dbReference>
<name>A0A0B2BRA8_9ACTN</name>
<keyword evidence="3" id="KW-1185">Reference proteome</keyword>
<dbReference type="RefSeq" id="WP_039343826.1">
    <property type="nucleotide sequence ID" value="NZ_PGEZ01000001.1"/>
</dbReference>
<evidence type="ECO:0000256" key="1">
    <source>
        <dbReference type="ARBA" id="ARBA00023002"/>
    </source>
</evidence>
<dbReference type="PANTHER" id="PTHR43539:SF78">
    <property type="entry name" value="FLAVIN-CONTAINING MONOOXYGENASE"/>
    <property type="match status" value="1"/>
</dbReference>
<dbReference type="Proteomes" id="UP000230842">
    <property type="component" value="Unassembled WGS sequence"/>
</dbReference>
<evidence type="ECO:0000313" key="2">
    <source>
        <dbReference type="EMBL" id="PJJ56209.1"/>
    </source>
</evidence>
<dbReference type="Gene3D" id="3.50.50.60">
    <property type="entry name" value="FAD/NAD(P)-binding domain"/>
    <property type="match status" value="1"/>
</dbReference>
<dbReference type="SUPFAM" id="SSF51905">
    <property type="entry name" value="FAD/NAD(P)-binding domain"/>
    <property type="match status" value="2"/>
</dbReference>
<dbReference type="InterPro" id="IPR036188">
    <property type="entry name" value="FAD/NAD-bd_sf"/>
</dbReference>
<keyword evidence="1" id="KW-0560">Oxidoreductase</keyword>
<accession>A0A0B2BRA8</accession>
<sequence>MSRHTTENVETLIVGAGQTGLATAYHLKRTGHDALVLDANERVGDNWRRQWDSLRLYTPARYDGLPGLPFPGDPWSFPGKDDVADYLEAYAEHHALPVRLGTRVRALDPDGGGGFVATTSDGLIRADQVVVATGTFGRTPYVPAGAAELDDAIVQLHSSRYRRPGQLPDGRILVVGAAHSGTDIAYELAESRPVTLCGRDVGELPVTLGSGRFKAVFPLLLFVFGHVLTRRTPIGRKKLDEVRHHGGPALRVKRADLAARGVVRTEARFAGADDGSPVLDDGTVVDAAAVVWCTGFRQAFDWIHLDVIGDDGWPREYRGVVADVPGLYFCGLSFQFGFASMLLPGASRDAAYVACRIDERVRSRTRRPVAA</sequence>
<evidence type="ECO:0000313" key="3">
    <source>
        <dbReference type="Proteomes" id="UP000230842"/>
    </source>
</evidence>
<dbReference type="GO" id="GO:0004497">
    <property type="term" value="F:monooxygenase activity"/>
    <property type="evidence" value="ECO:0007669"/>
    <property type="project" value="TreeGrafter"/>
</dbReference>
<dbReference type="PRINTS" id="PR00469">
    <property type="entry name" value="PNDRDTASEII"/>
</dbReference>
<dbReference type="EMBL" id="PGEZ01000001">
    <property type="protein sequence ID" value="PJJ56209.1"/>
    <property type="molecule type" value="Genomic_DNA"/>
</dbReference>
<proteinExistence type="predicted"/>
<dbReference type="OrthoDB" id="9808049at2"/>
<comment type="caution">
    <text evidence="2">The sequence shown here is derived from an EMBL/GenBank/DDBJ whole genome shotgun (WGS) entry which is preliminary data.</text>
</comment>
<dbReference type="AlphaFoldDB" id="A0A0B2BRA8"/>
<dbReference type="PANTHER" id="PTHR43539">
    <property type="entry name" value="FLAVIN-BINDING MONOOXYGENASE-LIKE PROTEIN (AFU_ORTHOLOGUE AFUA_4G09220)"/>
    <property type="match status" value="1"/>
</dbReference>
<organism evidence="2 3">
    <name type="scientific">Mumia flava</name>
    <dbReference type="NCBI Taxonomy" id="1348852"/>
    <lineage>
        <taxon>Bacteria</taxon>
        <taxon>Bacillati</taxon>
        <taxon>Actinomycetota</taxon>
        <taxon>Actinomycetes</taxon>
        <taxon>Propionibacteriales</taxon>
        <taxon>Nocardioidaceae</taxon>
        <taxon>Mumia</taxon>
    </lineage>
</organism>
<reference evidence="2 3" key="1">
    <citation type="submission" date="2017-11" db="EMBL/GenBank/DDBJ databases">
        <title>Genomic Encyclopedia of Archaeal and Bacterial Type Strains, Phase II (KMG-II): From Individual Species to Whole Genera.</title>
        <authorList>
            <person name="Goeker M."/>
        </authorList>
    </citation>
    <scope>NUCLEOTIDE SEQUENCE [LARGE SCALE GENOMIC DNA]</scope>
    <source>
        <strain evidence="2 3">DSM 27763</strain>
    </source>
</reference>